<name>A0ABX2F0Y8_9PSEU</name>
<sequence length="116" mass="11481">MRDRVARTRSLVTVSFVALFMVASAGAAFAQDGAGAGVPFNFGGPLGIGVAAVGLTGMVLGIWRFFRKLAKDKAAAAEAPTAVQPVAMADPEPAPASASTPAPAPAPAPAPQPATP</sequence>
<feature type="compositionally biased region" description="Pro residues" evidence="1">
    <location>
        <begin position="102"/>
        <end position="116"/>
    </location>
</feature>
<evidence type="ECO:0000313" key="4">
    <source>
        <dbReference type="EMBL" id="NRN64655.1"/>
    </source>
</evidence>
<keyword evidence="2" id="KW-1133">Transmembrane helix</keyword>
<feature type="signal peptide" evidence="3">
    <location>
        <begin position="1"/>
        <end position="30"/>
    </location>
</feature>
<proteinExistence type="predicted"/>
<feature type="transmembrane region" description="Helical" evidence="2">
    <location>
        <begin position="46"/>
        <end position="66"/>
    </location>
</feature>
<dbReference type="EMBL" id="JAAATY010000004">
    <property type="protein sequence ID" value="NRN64655.1"/>
    <property type="molecule type" value="Genomic_DNA"/>
</dbReference>
<feature type="region of interest" description="Disordered" evidence="1">
    <location>
        <begin position="79"/>
        <end position="116"/>
    </location>
</feature>
<keyword evidence="3" id="KW-0732">Signal</keyword>
<evidence type="ECO:0000313" key="5">
    <source>
        <dbReference type="Proteomes" id="UP000763557"/>
    </source>
</evidence>
<feature type="compositionally biased region" description="Low complexity" evidence="1">
    <location>
        <begin position="79"/>
        <end position="101"/>
    </location>
</feature>
<evidence type="ECO:0000256" key="1">
    <source>
        <dbReference type="SAM" id="MobiDB-lite"/>
    </source>
</evidence>
<evidence type="ECO:0000256" key="2">
    <source>
        <dbReference type="SAM" id="Phobius"/>
    </source>
</evidence>
<evidence type="ECO:0008006" key="6">
    <source>
        <dbReference type="Google" id="ProtNLM"/>
    </source>
</evidence>
<gene>
    <name evidence="4" type="ORF">GC106_18610</name>
</gene>
<comment type="caution">
    <text evidence="4">The sequence shown here is derived from an EMBL/GenBank/DDBJ whole genome shotgun (WGS) entry which is preliminary data.</text>
</comment>
<organism evidence="4 5">
    <name type="scientific">Kibdelosporangium persicum</name>
    <dbReference type="NCBI Taxonomy" id="2698649"/>
    <lineage>
        <taxon>Bacteria</taxon>
        <taxon>Bacillati</taxon>
        <taxon>Actinomycetota</taxon>
        <taxon>Actinomycetes</taxon>
        <taxon>Pseudonocardiales</taxon>
        <taxon>Pseudonocardiaceae</taxon>
        <taxon>Kibdelosporangium</taxon>
    </lineage>
</organism>
<protein>
    <recommendedName>
        <fullName evidence="6">DUF1049 domain-containing protein</fullName>
    </recommendedName>
</protein>
<reference evidence="4 5" key="1">
    <citation type="submission" date="2020-01" db="EMBL/GenBank/DDBJ databases">
        <title>Kibdelosporangium persica a novel Actinomycetes from a hot desert in Iran.</title>
        <authorList>
            <person name="Safaei N."/>
            <person name="Zaburannyi N."/>
            <person name="Mueller R."/>
            <person name="Wink J."/>
        </authorList>
    </citation>
    <scope>NUCLEOTIDE SEQUENCE [LARGE SCALE GENOMIC DNA]</scope>
    <source>
        <strain evidence="4 5">4NS15</strain>
    </source>
</reference>
<keyword evidence="2" id="KW-0472">Membrane</keyword>
<dbReference type="Proteomes" id="UP000763557">
    <property type="component" value="Unassembled WGS sequence"/>
</dbReference>
<accession>A0ABX2F0Y8</accession>
<keyword evidence="5" id="KW-1185">Reference proteome</keyword>
<keyword evidence="2" id="KW-0812">Transmembrane</keyword>
<evidence type="ECO:0000256" key="3">
    <source>
        <dbReference type="SAM" id="SignalP"/>
    </source>
</evidence>
<feature type="chain" id="PRO_5047465723" description="DUF1049 domain-containing protein" evidence="3">
    <location>
        <begin position="31"/>
        <end position="116"/>
    </location>
</feature>